<accession>A0A9N9IS32</accession>
<protein>
    <submittedName>
        <fullName evidence="1">16994_t:CDS:1</fullName>
    </submittedName>
</protein>
<comment type="caution">
    <text evidence="1">The sequence shown here is derived from an EMBL/GenBank/DDBJ whole genome shotgun (WGS) entry which is preliminary data.</text>
</comment>
<reference evidence="1" key="1">
    <citation type="submission" date="2021-06" db="EMBL/GenBank/DDBJ databases">
        <authorList>
            <person name="Kallberg Y."/>
            <person name="Tangrot J."/>
            <person name="Rosling A."/>
        </authorList>
    </citation>
    <scope>NUCLEOTIDE SEQUENCE</scope>
    <source>
        <strain evidence="1">FL966</strain>
    </source>
</reference>
<organism evidence="1 2">
    <name type="scientific">Cetraspora pellucida</name>
    <dbReference type="NCBI Taxonomy" id="1433469"/>
    <lineage>
        <taxon>Eukaryota</taxon>
        <taxon>Fungi</taxon>
        <taxon>Fungi incertae sedis</taxon>
        <taxon>Mucoromycota</taxon>
        <taxon>Glomeromycotina</taxon>
        <taxon>Glomeromycetes</taxon>
        <taxon>Diversisporales</taxon>
        <taxon>Gigasporaceae</taxon>
        <taxon>Cetraspora</taxon>
    </lineage>
</organism>
<keyword evidence="2" id="KW-1185">Reference proteome</keyword>
<dbReference type="EMBL" id="CAJVQA010017188">
    <property type="protein sequence ID" value="CAG8747468.1"/>
    <property type="molecule type" value="Genomic_DNA"/>
</dbReference>
<dbReference type="OrthoDB" id="2429015at2759"/>
<name>A0A9N9IS32_9GLOM</name>
<evidence type="ECO:0000313" key="1">
    <source>
        <dbReference type="EMBL" id="CAG8747468.1"/>
    </source>
</evidence>
<proteinExistence type="predicted"/>
<sequence length="513" mass="60489">MSQYKLSFIAGEKYFTSTPTNEWSYSGYLETIEPYFNNHAKISTLKSTWKKRFNDHLRDLEKDEIDERREVASALIRMDSNANEFWEQFEKKRMLKRQQYNTNVDIQLSTLKVMSTSASYQENELSKQMELLSENDKNRKRPNNDCIEQENPKFYKIDETDDDVKMNDSNDNDHSQVKNLLNELCSSENMKNLVDCFQKYCNESINELNRNEIMDLTPSSEFVLKYTDEDDYMQVLKETFESVDKLFPESAIEFLNGFFSETYTLQQWDNKIESLLEPEGDPFLKKLKRLLFETLPIFFDAFSLLHDNPLKNHNMLEEEYMNTYIHPILRKALRRFADIRYVPKQIMKQEGNADRSDGIAYTNTEKQYEICITEGSRPYVTDNTKEISDFVQNARAGKDLINYTVVSEVKLKRAPPSEFKAYMVQSIGLNLRFYFMDYLVPTDLEGVGLLPSFFKAFVTWALMVRDTDQKFRSVRNRRSARYSNAHNLRVLSEISHNKPRTGNTKIIKEKKII</sequence>
<gene>
    <name evidence="1" type="ORF">CPELLU_LOCUS14479</name>
</gene>
<evidence type="ECO:0000313" key="2">
    <source>
        <dbReference type="Proteomes" id="UP000789759"/>
    </source>
</evidence>
<dbReference type="AlphaFoldDB" id="A0A9N9IS32"/>
<dbReference type="Proteomes" id="UP000789759">
    <property type="component" value="Unassembled WGS sequence"/>
</dbReference>